<dbReference type="InterPro" id="IPR023210">
    <property type="entry name" value="NADP_OxRdtase_dom"/>
</dbReference>
<dbReference type="SUPFAM" id="SSF51430">
    <property type="entry name" value="NAD(P)-linked oxidoreductase"/>
    <property type="match status" value="1"/>
</dbReference>
<evidence type="ECO:0000313" key="4">
    <source>
        <dbReference type="Proteomes" id="UP001500507"/>
    </source>
</evidence>
<dbReference type="EMBL" id="BAAAFG010000015">
    <property type="protein sequence ID" value="GAA0872542.1"/>
    <property type="molecule type" value="Genomic_DNA"/>
</dbReference>
<sequence>MIYEKLPQTDLDVSKICLGTMTWGQQNTEEEGHAQMDFALDKGVNFFDTAEMYSVPGRAETQGSTERIIGNWFTKTGHRDKVILASKITGPSPTFKHIRENLGFSKEAIQEALHKSLKRLQTDYLDLYQLHWPERNANFFGQRDYKHNPDERWQDNIAQILDSLEEFVTQGKIRHIGISNETPFGLFRYIEETRNRNSKVVSVQNAYNLLNRKDEIGLSEILLRENIGYLPYSPLGFGQLTGKYLDGYPKNSRVSLFPNYNRYHKENGFRATRKYKAIADEYNLSLTKLSLAFVNQRPFVTSTIIGATSLDQLKENIDSVEVHLSDEILKKIDAVHEEIPNPAP</sequence>
<comment type="caution">
    <text evidence="3">The sequence shown here is derived from an EMBL/GenBank/DDBJ whole genome shotgun (WGS) entry which is preliminary data.</text>
</comment>
<feature type="domain" description="NADP-dependent oxidoreductase" evidence="2">
    <location>
        <begin position="15"/>
        <end position="336"/>
    </location>
</feature>
<proteinExistence type="predicted"/>
<dbReference type="RefSeq" id="WP_343766052.1">
    <property type="nucleotide sequence ID" value="NZ_BAAAFG010000015.1"/>
</dbReference>
<dbReference type="Proteomes" id="UP001500507">
    <property type="component" value="Unassembled WGS sequence"/>
</dbReference>
<gene>
    <name evidence="3" type="ORF">GCM10009117_16890</name>
</gene>
<evidence type="ECO:0000259" key="2">
    <source>
        <dbReference type="Pfam" id="PF00248"/>
    </source>
</evidence>
<name>A0ABN1MI00_9FLAO</name>
<evidence type="ECO:0000313" key="3">
    <source>
        <dbReference type="EMBL" id="GAA0872542.1"/>
    </source>
</evidence>
<dbReference type="PANTHER" id="PTHR43364:SF4">
    <property type="entry name" value="NAD(P)-LINKED OXIDOREDUCTASE SUPERFAMILY PROTEIN"/>
    <property type="match status" value="1"/>
</dbReference>
<dbReference type="InterPro" id="IPR036812">
    <property type="entry name" value="NAD(P)_OxRdtase_dom_sf"/>
</dbReference>
<dbReference type="Pfam" id="PF00248">
    <property type="entry name" value="Aldo_ket_red"/>
    <property type="match status" value="1"/>
</dbReference>
<dbReference type="PANTHER" id="PTHR43364">
    <property type="entry name" value="NADH-SPECIFIC METHYLGLYOXAL REDUCTASE-RELATED"/>
    <property type="match status" value="1"/>
</dbReference>
<dbReference type="CDD" id="cd19094">
    <property type="entry name" value="AKR_Tas-like"/>
    <property type="match status" value="1"/>
</dbReference>
<evidence type="ECO:0000256" key="1">
    <source>
        <dbReference type="ARBA" id="ARBA00023002"/>
    </source>
</evidence>
<dbReference type="Gene3D" id="3.20.20.100">
    <property type="entry name" value="NADP-dependent oxidoreductase domain"/>
    <property type="match status" value="1"/>
</dbReference>
<keyword evidence="1" id="KW-0560">Oxidoreductase</keyword>
<dbReference type="InterPro" id="IPR050523">
    <property type="entry name" value="AKR_Detox_Biosynth"/>
</dbReference>
<reference evidence="3 4" key="1">
    <citation type="journal article" date="2019" name="Int. J. Syst. Evol. Microbiol.">
        <title>The Global Catalogue of Microorganisms (GCM) 10K type strain sequencing project: providing services to taxonomists for standard genome sequencing and annotation.</title>
        <authorList>
            <consortium name="The Broad Institute Genomics Platform"/>
            <consortium name="The Broad Institute Genome Sequencing Center for Infectious Disease"/>
            <person name="Wu L."/>
            <person name="Ma J."/>
        </authorList>
    </citation>
    <scope>NUCLEOTIDE SEQUENCE [LARGE SCALE GENOMIC DNA]</scope>
    <source>
        <strain evidence="3 4">JCM 16082</strain>
    </source>
</reference>
<protein>
    <submittedName>
        <fullName evidence="3">Aldo/keto reductase</fullName>
    </submittedName>
</protein>
<accession>A0ABN1MI00</accession>
<keyword evidence="4" id="KW-1185">Reference proteome</keyword>
<organism evidence="3 4">
    <name type="scientific">Gangjinia marincola</name>
    <dbReference type="NCBI Taxonomy" id="578463"/>
    <lineage>
        <taxon>Bacteria</taxon>
        <taxon>Pseudomonadati</taxon>
        <taxon>Bacteroidota</taxon>
        <taxon>Flavobacteriia</taxon>
        <taxon>Flavobacteriales</taxon>
        <taxon>Flavobacteriaceae</taxon>
        <taxon>Gangjinia</taxon>
    </lineage>
</organism>